<evidence type="ECO:0000259" key="2">
    <source>
        <dbReference type="PROSITE" id="PS51038"/>
    </source>
</evidence>
<dbReference type="PANTHER" id="PTHR46364">
    <property type="entry name" value="OS08G0421900 PROTEIN"/>
    <property type="match status" value="1"/>
</dbReference>
<dbReference type="Gene3D" id="2.30.30.490">
    <property type="match status" value="1"/>
</dbReference>
<reference evidence="3 4" key="1">
    <citation type="submission" date="2019-10" db="EMBL/GenBank/DDBJ databases">
        <authorList>
            <person name="Palmer J.M."/>
        </authorList>
    </citation>
    <scope>NUCLEOTIDE SEQUENCE [LARGE SCALE GENOMIC DNA]</scope>
    <source>
        <strain evidence="3 4">TWF718</strain>
    </source>
</reference>
<dbReference type="CDD" id="cd04370">
    <property type="entry name" value="BAH"/>
    <property type="match status" value="1"/>
</dbReference>
<dbReference type="PROSITE" id="PS51038">
    <property type="entry name" value="BAH"/>
    <property type="match status" value="1"/>
</dbReference>
<dbReference type="InterPro" id="IPR001025">
    <property type="entry name" value="BAH_dom"/>
</dbReference>
<accession>A0AAN8MW83</accession>
<gene>
    <name evidence="3" type="ORF">TWF718_008033</name>
</gene>
<keyword evidence="4" id="KW-1185">Reference proteome</keyword>
<protein>
    <recommendedName>
        <fullName evidence="2">BAH domain-containing protein</fullName>
    </recommendedName>
</protein>
<evidence type="ECO:0000313" key="3">
    <source>
        <dbReference type="EMBL" id="KAK6342639.1"/>
    </source>
</evidence>
<comment type="caution">
    <text evidence="3">The sequence shown here is derived from an EMBL/GenBank/DDBJ whole genome shotgun (WGS) entry which is preliminary data.</text>
</comment>
<proteinExistence type="predicted"/>
<dbReference type="InterPro" id="IPR013083">
    <property type="entry name" value="Znf_RING/FYVE/PHD"/>
</dbReference>
<feature type="domain" description="BAH" evidence="2">
    <location>
        <begin position="89"/>
        <end position="211"/>
    </location>
</feature>
<dbReference type="GO" id="GO:0003682">
    <property type="term" value="F:chromatin binding"/>
    <property type="evidence" value="ECO:0007669"/>
    <property type="project" value="InterPro"/>
</dbReference>
<dbReference type="AlphaFoldDB" id="A0AAN8MW83"/>
<evidence type="ECO:0000256" key="1">
    <source>
        <dbReference type="SAM" id="MobiDB-lite"/>
    </source>
</evidence>
<name>A0AAN8MW83_9PEZI</name>
<feature type="region of interest" description="Disordered" evidence="1">
    <location>
        <begin position="272"/>
        <end position="294"/>
    </location>
</feature>
<evidence type="ECO:0000313" key="4">
    <source>
        <dbReference type="Proteomes" id="UP001313282"/>
    </source>
</evidence>
<dbReference type="InterPro" id="IPR011011">
    <property type="entry name" value="Znf_FYVE_PHD"/>
</dbReference>
<dbReference type="EMBL" id="JAVHNR010000005">
    <property type="protein sequence ID" value="KAK6342639.1"/>
    <property type="molecule type" value="Genomic_DNA"/>
</dbReference>
<organism evidence="3 4">
    <name type="scientific">Orbilia javanica</name>
    <dbReference type="NCBI Taxonomy" id="47235"/>
    <lineage>
        <taxon>Eukaryota</taxon>
        <taxon>Fungi</taxon>
        <taxon>Dikarya</taxon>
        <taxon>Ascomycota</taxon>
        <taxon>Pezizomycotina</taxon>
        <taxon>Orbiliomycetes</taxon>
        <taxon>Orbiliales</taxon>
        <taxon>Orbiliaceae</taxon>
        <taxon>Orbilia</taxon>
    </lineage>
</organism>
<dbReference type="Gene3D" id="3.30.40.10">
    <property type="entry name" value="Zinc/RING finger domain, C3HC4 (zinc finger)"/>
    <property type="match status" value="1"/>
</dbReference>
<dbReference type="SUPFAM" id="SSF57903">
    <property type="entry name" value="FYVE/PHD zinc finger"/>
    <property type="match status" value="1"/>
</dbReference>
<sequence>MALKRKRTCSTTSLPELTKSVWDTGSTNRARSDLEVETQVFKIELNALERQRGKKKQTAGFELDLINKLTIRPAIWYGMMSFGRFTKAVEILRGDIIEVKRPAKGDDIPGQGKEWLARVLEVKGRENKDKVDVYVRVAWYYWPEDLPMGRLEYHGRQEVIESNHPDIIDVCTINGKADIQEWDEYDEDATFDGYYSRQQFDIVSKQLTRPREFCVCKQYYNPDTVIINCPGCNVWMHKDCIIADAIERHKNSSIVIKLEGDSTPDHDVVVVRKEEKKGRGRSKKTTPKPDQSIRGSLCEGKIRIEEIVRKSDDDSDSGLDTDTIIEEDIHCLNCGELVP</sequence>
<dbReference type="InterPro" id="IPR043151">
    <property type="entry name" value="BAH_sf"/>
</dbReference>
<dbReference type="Proteomes" id="UP001313282">
    <property type="component" value="Unassembled WGS sequence"/>
</dbReference>